<dbReference type="OrthoDB" id="9768329at2"/>
<dbReference type="EMBL" id="MJMG01000007">
    <property type="protein sequence ID" value="OEY86626.1"/>
    <property type="molecule type" value="Genomic_DNA"/>
</dbReference>
<evidence type="ECO:0000256" key="1">
    <source>
        <dbReference type="ARBA" id="ARBA00004127"/>
    </source>
</evidence>
<dbReference type="GO" id="GO:0008137">
    <property type="term" value="F:NADH dehydrogenase (ubiquinone) activity"/>
    <property type="evidence" value="ECO:0007669"/>
    <property type="project" value="InterPro"/>
</dbReference>
<accession>A0A1E7QJU6</accession>
<evidence type="ECO:0000256" key="4">
    <source>
        <dbReference type="ARBA" id="ARBA00022692"/>
    </source>
</evidence>
<feature type="transmembrane region" description="Helical" evidence="10">
    <location>
        <begin position="390"/>
        <end position="410"/>
    </location>
</feature>
<feature type="domain" description="NADH:quinone oxidoreductase/Mrp antiporter transmembrane" evidence="11">
    <location>
        <begin position="116"/>
        <end position="398"/>
    </location>
</feature>
<dbReference type="PRINTS" id="PR01437">
    <property type="entry name" value="NUOXDRDTASE4"/>
</dbReference>
<keyword evidence="6 10" id="KW-0472">Membrane</keyword>
<dbReference type="GO" id="GO:0015990">
    <property type="term" value="P:electron transport coupled proton transport"/>
    <property type="evidence" value="ECO:0007669"/>
    <property type="project" value="TreeGrafter"/>
</dbReference>
<reference evidence="12 13" key="1">
    <citation type="submission" date="2016-09" db="EMBL/GenBank/DDBJ databases">
        <title>Genomic evidence for plant-parasitic nematodes as the earliest Wolbachia hosts.</title>
        <authorList>
            <person name="Brown A.M."/>
            <person name="Wasala S.K."/>
            <person name="Howe D.K."/>
            <person name="Peetz A.B."/>
            <person name="Zasada I.A."/>
            <person name="Denver D.R."/>
        </authorList>
    </citation>
    <scope>NUCLEOTIDE SEQUENCE [LARGE SCALE GENOMIC DNA]</scope>
    <source>
        <strain evidence="13">wPpe</strain>
    </source>
</reference>
<evidence type="ECO:0000256" key="5">
    <source>
        <dbReference type="ARBA" id="ARBA00022989"/>
    </source>
</evidence>
<feature type="transmembrane region" description="Helical" evidence="10">
    <location>
        <begin position="30"/>
        <end position="48"/>
    </location>
</feature>
<dbReference type="NCBIfam" id="TIGR01972">
    <property type="entry name" value="NDH_I_M"/>
    <property type="match status" value="1"/>
</dbReference>
<gene>
    <name evidence="12" type="ORF">BIY23_02900</name>
</gene>
<dbReference type="GO" id="GO:0003954">
    <property type="term" value="F:NADH dehydrogenase activity"/>
    <property type="evidence" value="ECO:0007669"/>
    <property type="project" value="TreeGrafter"/>
</dbReference>
<keyword evidence="5 10" id="KW-1133">Transmembrane helix</keyword>
<comment type="caution">
    <text evidence="12">The sequence shown here is derived from an EMBL/GenBank/DDBJ whole genome shotgun (WGS) entry which is preliminary data.</text>
</comment>
<protein>
    <recommendedName>
        <fullName evidence="3">NADH-quinone oxidoreductase subunit M</fullName>
    </recommendedName>
    <alternativeName>
        <fullName evidence="7">NADH dehydrogenase I subunit M</fullName>
    </alternativeName>
    <alternativeName>
        <fullName evidence="8">NDH-1 subunit M</fullName>
    </alternativeName>
</protein>
<feature type="transmembrane region" description="Helical" evidence="10">
    <location>
        <begin position="258"/>
        <end position="280"/>
    </location>
</feature>
<feature type="transmembrane region" description="Helical" evidence="10">
    <location>
        <begin position="229"/>
        <end position="252"/>
    </location>
</feature>
<dbReference type="GO" id="GO:0042773">
    <property type="term" value="P:ATP synthesis coupled electron transport"/>
    <property type="evidence" value="ECO:0007669"/>
    <property type="project" value="InterPro"/>
</dbReference>
<feature type="transmembrane region" description="Helical" evidence="10">
    <location>
        <begin position="430"/>
        <end position="451"/>
    </location>
</feature>
<dbReference type="PANTHER" id="PTHR43507:SF1">
    <property type="entry name" value="NADH-UBIQUINONE OXIDOREDUCTASE CHAIN 4"/>
    <property type="match status" value="1"/>
</dbReference>
<dbReference type="InterPro" id="IPR003918">
    <property type="entry name" value="NADH_UbQ_OxRdtase"/>
</dbReference>
<feature type="transmembrane region" description="Helical" evidence="10">
    <location>
        <begin position="287"/>
        <end position="306"/>
    </location>
</feature>
<evidence type="ECO:0000256" key="3">
    <source>
        <dbReference type="ARBA" id="ARBA00019906"/>
    </source>
</evidence>
<feature type="transmembrane region" description="Helical" evidence="10">
    <location>
        <begin position="312"/>
        <end position="336"/>
    </location>
</feature>
<dbReference type="AlphaFoldDB" id="A0A1E7QJU6"/>
<feature type="transmembrane region" description="Helical" evidence="10">
    <location>
        <begin position="68"/>
        <end position="86"/>
    </location>
</feature>
<dbReference type="GO" id="GO:0016020">
    <property type="term" value="C:membrane"/>
    <property type="evidence" value="ECO:0007669"/>
    <property type="project" value="UniProtKB-SubCell"/>
</dbReference>
<proteinExistence type="inferred from homology"/>
<name>A0A1E7QJU6_WOLPI</name>
<dbReference type="RefSeq" id="WP_070065106.1">
    <property type="nucleotide sequence ID" value="NZ_MJMG01000007.1"/>
</dbReference>
<organism evidence="12 13">
    <name type="scientific">Wolbachia pipientis</name>
    <dbReference type="NCBI Taxonomy" id="955"/>
    <lineage>
        <taxon>Bacteria</taxon>
        <taxon>Pseudomonadati</taxon>
        <taxon>Pseudomonadota</taxon>
        <taxon>Alphaproteobacteria</taxon>
        <taxon>Rickettsiales</taxon>
        <taxon>Anaplasmataceae</taxon>
        <taxon>Wolbachieae</taxon>
        <taxon>Wolbachia</taxon>
    </lineage>
</organism>
<evidence type="ECO:0000256" key="10">
    <source>
        <dbReference type="SAM" id="Phobius"/>
    </source>
</evidence>
<feature type="transmembrane region" description="Helical" evidence="10">
    <location>
        <begin position="151"/>
        <end position="174"/>
    </location>
</feature>
<evidence type="ECO:0000259" key="11">
    <source>
        <dbReference type="Pfam" id="PF00361"/>
    </source>
</evidence>
<dbReference type="Proteomes" id="UP000175679">
    <property type="component" value="Unassembled WGS sequence"/>
</dbReference>
<keyword evidence="13" id="KW-1185">Reference proteome</keyword>
<evidence type="ECO:0000256" key="6">
    <source>
        <dbReference type="ARBA" id="ARBA00023136"/>
    </source>
</evidence>
<evidence type="ECO:0000313" key="12">
    <source>
        <dbReference type="EMBL" id="OEY86626.1"/>
    </source>
</evidence>
<comment type="similarity">
    <text evidence="2">Belongs to the complex I subunit 4 family.</text>
</comment>
<dbReference type="InterPro" id="IPR001750">
    <property type="entry name" value="ND/Mrp_TM"/>
</dbReference>
<feature type="transmembrane region" description="Helical" evidence="10">
    <location>
        <begin position="98"/>
        <end position="115"/>
    </location>
</feature>
<dbReference type="Pfam" id="PF00361">
    <property type="entry name" value="Proton_antipo_M"/>
    <property type="match status" value="1"/>
</dbReference>
<keyword evidence="4 9" id="KW-0812">Transmembrane</keyword>
<evidence type="ECO:0000313" key="13">
    <source>
        <dbReference type="Proteomes" id="UP000175679"/>
    </source>
</evidence>
<sequence length="458" mass="50683">MLLLSIFLLPLIGALVLSIVRVYHKFISLIFSILTFFLSILVVSEFYGCSALTTAEYFMGMSIGIDKVSLPFLLLTTFLFVICIIYDCTTNYVNARVYMALFLLLESFIVGFFVSLDAISFYIFFEAVLVPMFFIIGIWGGKDRVYAAFKFFLYTLAGSLLFLLGLIYICNTFGTSNIHVLTALTPTLDFKVQILLWLAFFISFAIKIPMFPFHTWLPDAHVQSPTSGSVILAGILIKMGGYGFLRFSIPMFPAASEYFASLVMVLSIIAVIYASLVAFAQDDIKKLIAYSSIAHMGVVTAGLFSFNEKGTLGAIFHMISHGLISAALFLCVGMLYTRTGTLEIKKYNGIVNIMPKFSFMFVLFSMASIGLPGTSGFIGEFLSMLGIFESIKLATGFIALGTILSALYMLNLCKKMIWGINHSNVLMEDLNAAELLTLTLLAALVIFLGFYPTFVLKL</sequence>
<feature type="transmembrane region" description="Helical" evidence="10">
    <location>
        <begin position="357"/>
        <end position="378"/>
    </location>
</feature>
<dbReference type="GO" id="GO:0012505">
    <property type="term" value="C:endomembrane system"/>
    <property type="evidence" value="ECO:0007669"/>
    <property type="project" value="UniProtKB-SubCell"/>
</dbReference>
<evidence type="ECO:0000256" key="2">
    <source>
        <dbReference type="ARBA" id="ARBA00009025"/>
    </source>
</evidence>
<feature type="transmembrane region" description="Helical" evidence="10">
    <location>
        <begin position="121"/>
        <end position="139"/>
    </location>
</feature>
<comment type="subcellular location">
    <subcellularLocation>
        <location evidence="1">Endomembrane system</location>
        <topology evidence="1">Multi-pass membrane protein</topology>
    </subcellularLocation>
    <subcellularLocation>
        <location evidence="9">Membrane</location>
        <topology evidence="9">Multi-pass membrane protein</topology>
    </subcellularLocation>
</comment>
<evidence type="ECO:0000256" key="7">
    <source>
        <dbReference type="ARBA" id="ARBA00031584"/>
    </source>
</evidence>
<dbReference type="InterPro" id="IPR010227">
    <property type="entry name" value="NADH_Q_OxRdtase_chainM/4"/>
</dbReference>
<dbReference type="GO" id="GO:0048039">
    <property type="term" value="F:ubiquinone binding"/>
    <property type="evidence" value="ECO:0007669"/>
    <property type="project" value="TreeGrafter"/>
</dbReference>
<evidence type="ECO:0000256" key="8">
    <source>
        <dbReference type="ARBA" id="ARBA00032798"/>
    </source>
</evidence>
<feature type="transmembrane region" description="Helical" evidence="10">
    <location>
        <begin position="6"/>
        <end position="23"/>
    </location>
</feature>
<feature type="transmembrane region" description="Helical" evidence="10">
    <location>
        <begin position="194"/>
        <end position="217"/>
    </location>
</feature>
<evidence type="ECO:0000256" key="9">
    <source>
        <dbReference type="RuleBase" id="RU000320"/>
    </source>
</evidence>
<dbReference type="PANTHER" id="PTHR43507">
    <property type="entry name" value="NADH-UBIQUINONE OXIDOREDUCTASE CHAIN 4"/>
    <property type="match status" value="1"/>
</dbReference>